<evidence type="ECO:0000256" key="14">
    <source>
        <dbReference type="RuleBase" id="RU000461"/>
    </source>
</evidence>
<dbReference type="OrthoDB" id="1470350at2759"/>
<keyword evidence="5 13" id="KW-0349">Heme</keyword>
<evidence type="ECO:0000256" key="13">
    <source>
        <dbReference type="PIRSR" id="PIRSR602401-1"/>
    </source>
</evidence>
<evidence type="ECO:0000313" key="16">
    <source>
        <dbReference type="EMBL" id="KIM73592.1"/>
    </source>
</evidence>
<evidence type="ECO:0000256" key="8">
    <source>
        <dbReference type="ARBA" id="ARBA00022989"/>
    </source>
</evidence>
<accession>A0A0C3B8H6</accession>
<keyword evidence="9 14" id="KW-0560">Oxidoreductase</keyword>
<protein>
    <recommendedName>
        <fullName evidence="18">Cytochrome P450</fullName>
    </recommendedName>
</protein>
<proteinExistence type="inferred from homology"/>
<gene>
    <name evidence="16" type="ORF">PILCRDRAFT_828971</name>
</gene>
<name>A0A0C3B8H6_PILCF</name>
<evidence type="ECO:0000313" key="17">
    <source>
        <dbReference type="Proteomes" id="UP000054166"/>
    </source>
</evidence>
<dbReference type="InterPro" id="IPR036396">
    <property type="entry name" value="Cyt_P450_sf"/>
</dbReference>
<feature type="transmembrane region" description="Helical" evidence="15">
    <location>
        <begin position="35"/>
        <end position="54"/>
    </location>
</feature>
<reference evidence="17" key="2">
    <citation type="submission" date="2015-01" db="EMBL/GenBank/DDBJ databases">
        <title>Evolutionary Origins and Diversification of the Mycorrhizal Mutualists.</title>
        <authorList>
            <consortium name="DOE Joint Genome Institute"/>
            <consortium name="Mycorrhizal Genomics Consortium"/>
            <person name="Kohler A."/>
            <person name="Kuo A."/>
            <person name="Nagy L.G."/>
            <person name="Floudas D."/>
            <person name="Copeland A."/>
            <person name="Barry K.W."/>
            <person name="Cichocki N."/>
            <person name="Veneault-Fourrey C."/>
            <person name="LaButti K."/>
            <person name="Lindquist E.A."/>
            <person name="Lipzen A."/>
            <person name="Lundell T."/>
            <person name="Morin E."/>
            <person name="Murat C."/>
            <person name="Riley R."/>
            <person name="Ohm R."/>
            <person name="Sun H."/>
            <person name="Tunlid A."/>
            <person name="Henrissat B."/>
            <person name="Grigoriev I.V."/>
            <person name="Hibbett D.S."/>
            <person name="Martin F."/>
        </authorList>
    </citation>
    <scope>NUCLEOTIDE SEQUENCE [LARGE SCALE GENOMIC DNA]</scope>
    <source>
        <strain evidence="17">F 1598</strain>
    </source>
</reference>
<dbReference type="PRINTS" id="PR00463">
    <property type="entry name" value="EP450I"/>
</dbReference>
<evidence type="ECO:0000256" key="4">
    <source>
        <dbReference type="ARBA" id="ARBA00010617"/>
    </source>
</evidence>
<evidence type="ECO:0008006" key="18">
    <source>
        <dbReference type="Google" id="ProtNLM"/>
    </source>
</evidence>
<comment type="pathway">
    <text evidence="3">Secondary metabolite biosynthesis; terpenoid biosynthesis.</text>
</comment>
<keyword evidence="7 13" id="KW-0479">Metal-binding</keyword>
<dbReference type="GO" id="GO:0004497">
    <property type="term" value="F:monooxygenase activity"/>
    <property type="evidence" value="ECO:0007669"/>
    <property type="project" value="UniProtKB-KW"/>
</dbReference>
<keyword evidence="12 15" id="KW-0472">Membrane</keyword>
<evidence type="ECO:0000256" key="5">
    <source>
        <dbReference type="ARBA" id="ARBA00022617"/>
    </source>
</evidence>
<dbReference type="STRING" id="765440.A0A0C3B8H6"/>
<dbReference type="PRINTS" id="PR00385">
    <property type="entry name" value="P450"/>
</dbReference>
<keyword evidence="17" id="KW-1185">Reference proteome</keyword>
<keyword evidence="6 15" id="KW-0812">Transmembrane</keyword>
<organism evidence="16 17">
    <name type="scientific">Piloderma croceum (strain F 1598)</name>
    <dbReference type="NCBI Taxonomy" id="765440"/>
    <lineage>
        <taxon>Eukaryota</taxon>
        <taxon>Fungi</taxon>
        <taxon>Dikarya</taxon>
        <taxon>Basidiomycota</taxon>
        <taxon>Agaricomycotina</taxon>
        <taxon>Agaricomycetes</taxon>
        <taxon>Agaricomycetidae</taxon>
        <taxon>Atheliales</taxon>
        <taxon>Atheliaceae</taxon>
        <taxon>Piloderma</taxon>
    </lineage>
</organism>
<dbReference type="Proteomes" id="UP000054166">
    <property type="component" value="Unassembled WGS sequence"/>
</dbReference>
<evidence type="ECO:0000256" key="11">
    <source>
        <dbReference type="ARBA" id="ARBA00023033"/>
    </source>
</evidence>
<keyword evidence="11 14" id="KW-0503">Monooxygenase</keyword>
<comment type="cofactor">
    <cofactor evidence="1 13">
        <name>heme</name>
        <dbReference type="ChEBI" id="CHEBI:30413"/>
    </cofactor>
</comment>
<evidence type="ECO:0000256" key="12">
    <source>
        <dbReference type="ARBA" id="ARBA00023136"/>
    </source>
</evidence>
<dbReference type="GO" id="GO:0016020">
    <property type="term" value="C:membrane"/>
    <property type="evidence" value="ECO:0007669"/>
    <property type="project" value="UniProtKB-SubCell"/>
</dbReference>
<dbReference type="PANTHER" id="PTHR24305">
    <property type="entry name" value="CYTOCHROME P450"/>
    <property type="match status" value="1"/>
</dbReference>
<evidence type="ECO:0000256" key="3">
    <source>
        <dbReference type="ARBA" id="ARBA00004721"/>
    </source>
</evidence>
<evidence type="ECO:0000256" key="2">
    <source>
        <dbReference type="ARBA" id="ARBA00004370"/>
    </source>
</evidence>
<dbReference type="GO" id="GO:0005506">
    <property type="term" value="F:iron ion binding"/>
    <property type="evidence" value="ECO:0007669"/>
    <property type="project" value="InterPro"/>
</dbReference>
<dbReference type="Pfam" id="PF00067">
    <property type="entry name" value="p450"/>
    <property type="match status" value="2"/>
</dbReference>
<dbReference type="InParanoid" id="A0A0C3B8H6"/>
<dbReference type="InterPro" id="IPR001128">
    <property type="entry name" value="Cyt_P450"/>
</dbReference>
<evidence type="ECO:0000256" key="6">
    <source>
        <dbReference type="ARBA" id="ARBA00022692"/>
    </source>
</evidence>
<dbReference type="GO" id="GO:0016705">
    <property type="term" value="F:oxidoreductase activity, acting on paired donors, with incorporation or reduction of molecular oxygen"/>
    <property type="evidence" value="ECO:0007669"/>
    <property type="project" value="InterPro"/>
</dbReference>
<dbReference type="InterPro" id="IPR050121">
    <property type="entry name" value="Cytochrome_P450_monoxygenase"/>
</dbReference>
<reference evidence="16 17" key="1">
    <citation type="submission" date="2014-04" db="EMBL/GenBank/DDBJ databases">
        <authorList>
            <consortium name="DOE Joint Genome Institute"/>
            <person name="Kuo A."/>
            <person name="Tarkka M."/>
            <person name="Buscot F."/>
            <person name="Kohler A."/>
            <person name="Nagy L.G."/>
            <person name="Floudas D."/>
            <person name="Copeland A."/>
            <person name="Barry K.W."/>
            <person name="Cichocki N."/>
            <person name="Veneault-Fourrey C."/>
            <person name="LaButti K."/>
            <person name="Lindquist E.A."/>
            <person name="Lipzen A."/>
            <person name="Lundell T."/>
            <person name="Morin E."/>
            <person name="Murat C."/>
            <person name="Sun H."/>
            <person name="Tunlid A."/>
            <person name="Henrissat B."/>
            <person name="Grigoriev I.V."/>
            <person name="Hibbett D.S."/>
            <person name="Martin F."/>
            <person name="Nordberg H.P."/>
            <person name="Cantor M.N."/>
            <person name="Hua S.X."/>
        </authorList>
    </citation>
    <scope>NUCLEOTIDE SEQUENCE [LARGE SCALE GENOMIC DNA]</scope>
    <source>
        <strain evidence="16 17">F 1598</strain>
    </source>
</reference>
<dbReference type="Gene3D" id="1.10.630.10">
    <property type="entry name" value="Cytochrome P450"/>
    <property type="match status" value="1"/>
</dbReference>
<dbReference type="InterPro" id="IPR017972">
    <property type="entry name" value="Cyt_P450_CS"/>
</dbReference>
<evidence type="ECO:0000256" key="15">
    <source>
        <dbReference type="SAM" id="Phobius"/>
    </source>
</evidence>
<comment type="similarity">
    <text evidence="4 14">Belongs to the cytochrome P450 family.</text>
</comment>
<sequence length="642" mass="72239">MQTAAELSLMLRSASNISAPRMQLYGDIPTQNRTVSVELVVGAGLAILFLYSAMKFFRPLVFFYRNLKRARAIGLPMKVMPFPPGSFSFFTFQILRRLEVLKPGTVLHQSLNMGRPDGYGYHKEMGDAFVTVSPAGLTLIVADPKVATHVNNKRAEFPKPPNTGVLINIYGRNVINTNGDAWRLHRRVTGQAFSERLHRDVWQEGINQARFMMESWLTSNDRNPDSLRVSEIERDALHLTLNVITGTAYGYPLRWNEDPQCASPTSLSYRAAMEQFTAHLMPIFLTPRWLLRLARKDSTRGRAWEAYTAFESYMRGMLDCQRARLGAAECTDENLLTALIRSEDQEDEKASKKMTAQEVMGNTFIFLFAGHETTANTLHYSLLLLAQRPDVQQRFLNEVDDIYEKAAQEGRCELDYDLDFSCAQWAFAIMSETLRLFTPTGITNKWTATDQPITFEGRTYVIPQGTRISISGTAVHQNPKVWGENAAEWEPSRWIIEDDDGGAQMLERGRPSAQMGSRLNGKSENDAYSGLSHAPFSVQQKQPPRPSSSAFAINFGTASANGLLIPAKGSFLAFSEGARGCIGKRMATVEFVAVMCTLLRHHRVEFEDDWSVERVKKVLSGRKAGSITLQPPEQIPLRFIRR</sequence>
<dbReference type="EMBL" id="KN833078">
    <property type="protein sequence ID" value="KIM73592.1"/>
    <property type="molecule type" value="Genomic_DNA"/>
</dbReference>
<evidence type="ECO:0000256" key="10">
    <source>
        <dbReference type="ARBA" id="ARBA00023004"/>
    </source>
</evidence>
<dbReference type="AlphaFoldDB" id="A0A0C3B8H6"/>
<feature type="binding site" description="axial binding residue" evidence="13">
    <location>
        <position position="581"/>
    </location>
    <ligand>
        <name>heme</name>
        <dbReference type="ChEBI" id="CHEBI:30413"/>
    </ligand>
    <ligandPart>
        <name>Fe</name>
        <dbReference type="ChEBI" id="CHEBI:18248"/>
    </ligandPart>
</feature>
<evidence type="ECO:0000256" key="7">
    <source>
        <dbReference type="ARBA" id="ARBA00022723"/>
    </source>
</evidence>
<comment type="subcellular location">
    <subcellularLocation>
        <location evidence="2">Membrane</location>
    </subcellularLocation>
</comment>
<dbReference type="PANTHER" id="PTHR24305:SF166">
    <property type="entry name" value="CYTOCHROME P450 12A4, MITOCHONDRIAL-RELATED"/>
    <property type="match status" value="1"/>
</dbReference>
<evidence type="ECO:0000256" key="9">
    <source>
        <dbReference type="ARBA" id="ARBA00023002"/>
    </source>
</evidence>
<dbReference type="SUPFAM" id="SSF48264">
    <property type="entry name" value="Cytochrome P450"/>
    <property type="match status" value="1"/>
</dbReference>
<keyword evidence="8 15" id="KW-1133">Transmembrane helix</keyword>
<dbReference type="HOGENOM" id="CLU_001570_25_2_1"/>
<keyword evidence="10 13" id="KW-0408">Iron</keyword>
<evidence type="ECO:0000256" key="1">
    <source>
        <dbReference type="ARBA" id="ARBA00001971"/>
    </source>
</evidence>
<dbReference type="GO" id="GO:0020037">
    <property type="term" value="F:heme binding"/>
    <property type="evidence" value="ECO:0007669"/>
    <property type="project" value="InterPro"/>
</dbReference>
<dbReference type="InterPro" id="IPR002401">
    <property type="entry name" value="Cyt_P450_E_grp-I"/>
</dbReference>
<dbReference type="PROSITE" id="PS00086">
    <property type="entry name" value="CYTOCHROME_P450"/>
    <property type="match status" value="1"/>
</dbReference>